<organism evidence="3 4">
    <name type="scientific">Sesamum angolense</name>
    <dbReference type="NCBI Taxonomy" id="2727404"/>
    <lineage>
        <taxon>Eukaryota</taxon>
        <taxon>Viridiplantae</taxon>
        <taxon>Streptophyta</taxon>
        <taxon>Embryophyta</taxon>
        <taxon>Tracheophyta</taxon>
        <taxon>Spermatophyta</taxon>
        <taxon>Magnoliopsida</taxon>
        <taxon>eudicotyledons</taxon>
        <taxon>Gunneridae</taxon>
        <taxon>Pentapetalae</taxon>
        <taxon>asterids</taxon>
        <taxon>lamiids</taxon>
        <taxon>Lamiales</taxon>
        <taxon>Pedaliaceae</taxon>
        <taxon>Sesamum</taxon>
    </lineage>
</organism>
<feature type="domain" description="Bet v I/Major latex protein" evidence="2">
    <location>
        <begin position="74"/>
        <end position="225"/>
    </location>
</feature>
<dbReference type="FunFam" id="3.30.530.20:FF:000007">
    <property type="entry name" value="Major pollen allergen Bet v 1-A"/>
    <property type="match status" value="1"/>
</dbReference>
<dbReference type="GO" id="GO:0038023">
    <property type="term" value="F:signaling receptor activity"/>
    <property type="evidence" value="ECO:0007669"/>
    <property type="project" value="InterPro"/>
</dbReference>
<dbReference type="SUPFAM" id="SSF55961">
    <property type="entry name" value="Bet v1-like"/>
    <property type="match status" value="1"/>
</dbReference>
<comment type="caution">
    <text evidence="3">The sequence shown here is derived from an EMBL/GenBank/DDBJ whole genome shotgun (WGS) entry which is preliminary data.</text>
</comment>
<dbReference type="GO" id="GO:0005737">
    <property type="term" value="C:cytoplasm"/>
    <property type="evidence" value="ECO:0007669"/>
    <property type="project" value="TreeGrafter"/>
</dbReference>
<gene>
    <name evidence="3" type="ORF">Sango_2415000</name>
</gene>
<dbReference type="EMBL" id="JACGWL010000014">
    <property type="protein sequence ID" value="KAK4388084.1"/>
    <property type="molecule type" value="Genomic_DNA"/>
</dbReference>
<dbReference type="GO" id="GO:0009738">
    <property type="term" value="P:abscisic acid-activated signaling pathway"/>
    <property type="evidence" value="ECO:0007669"/>
    <property type="project" value="InterPro"/>
</dbReference>
<dbReference type="PANTHER" id="PTHR31213:SF157">
    <property type="entry name" value="MAJOR ALLERGEN MAL D 1-LIKE"/>
    <property type="match status" value="1"/>
</dbReference>
<dbReference type="InterPro" id="IPR023393">
    <property type="entry name" value="START-like_dom_sf"/>
</dbReference>
<dbReference type="PANTHER" id="PTHR31213">
    <property type="entry name" value="OS08G0374000 PROTEIN-RELATED"/>
    <property type="match status" value="1"/>
</dbReference>
<dbReference type="GO" id="GO:0010427">
    <property type="term" value="F:abscisic acid binding"/>
    <property type="evidence" value="ECO:0007669"/>
    <property type="project" value="InterPro"/>
</dbReference>
<name>A0AAE2BJZ1_9LAMI</name>
<sequence length="233" mass="25946">MHKNFILSEKQKISPMFEIFGPAALPNFLPTLPIRSLLHPLISPQLKAKSSSQLLFSVNSDLFSLKFPLFSQKMGVKSFLHELKSKISASRFFKALIIESPEHAPKFNKSVKSVEVVEGHGVTAGCVLKTNFHDGLPFKYAKHRLDEIDTANYVCKYTLIEGDILGDKLEKISYELKLEESADGGCVIKSKTELHLKTGVELSDEEIKAGKDMASDIFNACEEYLSTNPHVCA</sequence>
<keyword evidence="4" id="KW-1185">Reference proteome</keyword>
<comment type="similarity">
    <text evidence="1">Belongs to the BetVI family.</text>
</comment>
<dbReference type="PRINTS" id="PR00634">
    <property type="entry name" value="BETALLERGEN"/>
</dbReference>
<dbReference type="Gene3D" id="3.30.530.20">
    <property type="match status" value="1"/>
</dbReference>
<dbReference type="CDD" id="cd07816">
    <property type="entry name" value="Bet_v1-like"/>
    <property type="match status" value="1"/>
</dbReference>
<dbReference type="InterPro" id="IPR000916">
    <property type="entry name" value="Bet_v_I/MLP"/>
</dbReference>
<evidence type="ECO:0000256" key="1">
    <source>
        <dbReference type="ARBA" id="ARBA00009744"/>
    </source>
</evidence>
<protein>
    <submittedName>
        <fullName evidence="3">Pathogenesis-related protein STH-2</fullName>
    </submittedName>
</protein>
<reference evidence="3" key="2">
    <citation type="journal article" date="2024" name="Plant">
        <title>Genomic evolution and insights into agronomic trait innovations of Sesamum species.</title>
        <authorList>
            <person name="Miao H."/>
            <person name="Wang L."/>
            <person name="Qu L."/>
            <person name="Liu H."/>
            <person name="Sun Y."/>
            <person name="Le M."/>
            <person name="Wang Q."/>
            <person name="Wei S."/>
            <person name="Zheng Y."/>
            <person name="Lin W."/>
            <person name="Duan Y."/>
            <person name="Cao H."/>
            <person name="Xiong S."/>
            <person name="Wang X."/>
            <person name="Wei L."/>
            <person name="Li C."/>
            <person name="Ma Q."/>
            <person name="Ju M."/>
            <person name="Zhao R."/>
            <person name="Li G."/>
            <person name="Mu C."/>
            <person name="Tian Q."/>
            <person name="Mei H."/>
            <person name="Zhang T."/>
            <person name="Gao T."/>
            <person name="Zhang H."/>
        </authorList>
    </citation>
    <scope>NUCLEOTIDE SEQUENCE</scope>
    <source>
        <strain evidence="3">K16</strain>
    </source>
</reference>
<dbReference type="Proteomes" id="UP001289374">
    <property type="component" value="Unassembled WGS sequence"/>
</dbReference>
<dbReference type="GO" id="GO:0004864">
    <property type="term" value="F:protein phosphatase inhibitor activity"/>
    <property type="evidence" value="ECO:0007669"/>
    <property type="project" value="InterPro"/>
</dbReference>
<dbReference type="GO" id="GO:0005634">
    <property type="term" value="C:nucleus"/>
    <property type="evidence" value="ECO:0007669"/>
    <property type="project" value="TreeGrafter"/>
</dbReference>
<dbReference type="GO" id="GO:0006952">
    <property type="term" value="P:defense response"/>
    <property type="evidence" value="ECO:0007669"/>
    <property type="project" value="InterPro"/>
</dbReference>
<dbReference type="Pfam" id="PF00407">
    <property type="entry name" value="Bet_v_1"/>
    <property type="match status" value="1"/>
</dbReference>
<proteinExistence type="inferred from homology"/>
<evidence type="ECO:0000313" key="3">
    <source>
        <dbReference type="EMBL" id="KAK4388084.1"/>
    </source>
</evidence>
<evidence type="ECO:0000313" key="4">
    <source>
        <dbReference type="Proteomes" id="UP001289374"/>
    </source>
</evidence>
<evidence type="ECO:0000259" key="2">
    <source>
        <dbReference type="Pfam" id="PF00407"/>
    </source>
</evidence>
<reference evidence="3" key="1">
    <citation type="submission" date="2020-06" db="EMBL/GenBank/DDBJ databases">
        <authorList>
            <person name="Li T."/>
            <person name="Hu X."/>
            <person name="Zhang T."/>
            <person name="Song X."/>
            <person name="Zhang H."/>
            <person name="Dai N."/>
            <person name="Sheng W."/>
            <person name="Hou X."/>
            <person name="Wei L."/>
        </authorList>
    </citation>
    <scope>NUCLEOTIDE SEQUENCE</scope>
    <source>
        <strain evidence="3">K16</strain>
        <tissue evidence="3">Leaf</tissue>
    </source>
</reference>
<accession>A0AAE2BJZ1</accession>
<dbReference type="InterPro" id="IPR024949">
    <property type="entry name" value="Bet_v_I_allergen"/>
</dbReference>
<dbReference type="InterPro" id="IPR050279">
    <property type="entry name" value="Plant_def-hormone_signal"/>
</dbReference>
<dbReference type="AlphaFoldDB" id="A0AAE2BJZ1"/>